<evidence type="ECO:0000313" key="2">
    <source>
        <dbReference type="EMBL" id="TLD69307.1"/>
    </source>
</evidence>
<name>A0A5R8KAL3_9BACT</name>
<dbReference type="Gene3D" id="2.30.110.10">
    <property type="entry name" value="Electron Transport, Fmn-binding Protein, Chain A"/>
    <property type="match status" value="1"/>
</dbReference>
<dbReference type="EMBL" id="VAUV01000014">
    <property type="protein sequence ID" value="TLD69307.1"/>
    <property type="molecule type" value="Genomic_DNA"/>
</dbReference>
<dbReference type="InterPro" id="IPR012349">
    <property type="entry name" value="Split_barrel_FMN-bd"/>
</dbReference>
<protein>
    <submittedName>
        <fullName evidence="2">Pyridoxamine 5'-phosphate oxidase family protein</fullName>
    </submittedName>
</protein>
<dbReference type="RefSeq" id="WP_138087722.1">
    <property type="nucleotide sequence ID" value="NZ_VAUV01000014.1"/>
</dbReference>
<organism evidence="2 3">
    <name type="scientific">Phragmitibacter flavus</name>
    <dbReference type="NCBI Taxonomy" id="2576071"/>
    <lineage>
        <taxon>Bacteria</taxon>
        <taxon>Pseudomonadati</taxon>
        <taxon>Verrucomicrobiota</taxon>
        <taxon>Verrucomicrobiia</taxon>
        <taxon>Verrucomicrobiales</taxon>
        <taxon>Verrucomicrobiaceae</taxon>
        <taxon>Phragmitibacter</taxon>
    </lineage>
</organism>
<dbReference type="AlphaFoldDB" id="A0A5R8KAL3"/>
<feature type="domain" description="Pyridoxamine 5'-phosphate oxidase N-terminal" evidence="1">
    <location>
        <begin position="25"/>
        <end position="144"/>
    </location>
</feature>
<reference evidence="2 3" key="1">
    <citation type="submission" date="2019-05" db="EMBL/GenBank/DDBJ databases">
        <title>Verrucobacter flavum gen. nov., sp. nov. a new member of the family Verrucomicrobiaceae.</title>
        <authorList>
            <person name="Szuroczki S."/>
            <person name="Abbaszade G."/>
            <person name="Szabo A."/>
            <person name="Felfoldi T."/>
            <person name="Schumann P."/>
            <person name="Boka K."/>
            <person name="Keki Z."/>
            <person name="Toumi M."/>
            <person name="Toth E."/>
        </authorList>
    </citation>
    <scope>NUCLEOTIDE SEQUENCE [LARGE SCALE GENOMIC DNA]</scope>
    <source>
        <strain evidence="2 3">MG-N-17</strain>
    </source>
</reference>
<gene>
    <name evidence="2" type="ORF">FEM03_18215</name>
</gene>
<comment type="caution">
    <text evidence="2">The sequence shown here is derived from an EMBL/GenBank/DDBJ whole genome shotgun (WGS) entry which is preliminary data.</text>
</comment>
<dbReference type="PANTHER" id="PTHR34818">
    <property type="entry name" value="PROTEIN BLI-3"/>
    <property type="match status" value="1"/>
</dbReference>
<dbReference type="InterPro" id="IPR052917">
    <property type="entry name" value="Stress-Dev_Protein"/>
</dbReference>
<dbReference type="InterPro" id="IPR011576">
    <property type="entry name" value="Pyridox_Oxase_N"/>
</dbReference>
<evidence type="ECO:0000313" key="3">
    <source>
        <dbReference type="Proteomes" id="UP000306196"/>
    </source>
</evidence>
<dbReference type="OrthoDB" id="188723at2"/>
<evidence type="ECO:0000259" key="1">
    <source>
        <dbReference type="Pfam" id="PF01243"/>
    </source>
</evidence>
<proteinExistence type="predicted"/>
<dbReference type="Pfam" id="PF01243">
    <property type="entry name" value="PNPOx_N"/>
    <property type="match status" value="1"/>
</dbReference>
<sequence>MKTTVDLESQSFDVEDAGDVIGLAKTLVNGEHAGILSTVDMEGKPQTRWMSAFSFDEFPRFYSLTAPESRKVEEIRHNPAVNWMFFNKDCSLILNLHGKARIVEDAPVLKRIWQQVVDMSHVYFLDQYASGLGFVVIETMVESVMATSPKNSLRFELDPQELVHLK</sequence>
<accession>A0A5R8KAL3</accession>
<dbReference type="PANTHER" id="PTHR34818:SF1">
    <property type="entry name" value="PROTEIN BLI-3"/>
    <property type="match status" value="1"/>
</dbReference>
<dbReference type="Proteomes" id="UP000306196">
    <property type="component" value="Unassembled WGS sequence"/>
</dbReference>
<keyword evidence="3" id="KW-1185">Reference proteome</keyword>
<dbReference type="SUPFAM" id="SSF50475">
    <property type="entry name" value="FMN-binding split barrel"/>
    <property type="match status" value="1"/>
</dbReference>